<gene>
    <name evidence="2" type="ORF">AB835_13845</name>
</gene>
<comment type="caution">
    <text evidence="2">The sequence shown here is derived from an EMBL/GenBank/DDBJ whole genome shotgun (WGS) entry which is preliminary data.</text>
</comment>
<dbReference type="Proteomes" id="UP000242502">
    <property type="component" value="Unassembled WGS sequence"/>
</dbReference>
<dbReference type="InterPro" id="IPR007712">
    <property type="entry name" value="RelE/ParE_toxin"/>
</dbReference>
<reference evidence="2 3" key="1">
    <citation type="journal article" date="2016" name="Appl. Environ. Microbiol.">
        <title>Lack of Overt Genome Reduction in the Bryostatin-Producing Bryozoan Symbiont "Candidatus Endobugula sertula".</title>
        <authorList>
            <person name="Miller I.J."/>
            <person name="Vanee N."/>
            <person name="Fong S.S."/>
            <person name="Lim-Fong G.E."/>
            <person name="Kwan J.C."/>
        </authorList>
    </citation>
    <scope>NUCLEOTIDE SEQUENCE [LARGE SCALE GENOMIC DNA]</scope>
    <source>
        <strain evidence="2">AB1-4</strain>
    </source>
</reference>
<name>A0A1D2QLP1_9GAMM</name>
<protein>
    <submittedName>
        <fullName evidence="2">Uncharacterized protein</fullName>
    </submittedName>
</protein>
<organism evidence="2 3">
    <name type="scientific">Candidatus Endobugula sertula</name>
    <name type="common">Bugula neritina bacterial symbiont</name>
    <dbReference type="NCBI Taxonomy" id="62101"/>
    <lineage>
        <taxon>Bacteria</taxon>
        <taxon>Pseudomonadati</taxon>
        <taxon>Pseudomonadota</taxon>
        <taxon>Gammaproteobacteria</taxon>
        <taxon>Cellvibrionales</taxon>
        <taxon>Cellvibrionaceae</taxon>
        <taxon>Candidatus Endobugula</taxon>
    </lineage>
</organism>
<sequence length="71" mass="8087">MLNIHQQVKAKEDLINIWRYSYGEHGELQADKYYDKLIVGMDTIRDNPNIGVSCDHIHKGCSSSDGLLKNP</sequence>
<dbReference type="Gene3D" id="3.30.2310.20">
    <property type="entry name" value="RelE-like"/>
    <property type="match status" value="1"/>
</dbReference>
<dbReference type="EMBL" id="MDLC01000074">
    <property type="protein sequence ID" value="ODS22486.1"/>
    <property type="molecule type" value="Genomic_DNA"/>
</dbReference>
<dbReference type="Pfam" id="PF05016">
    <property type="entry name" value="ParE_toxin"/>
    <property type="match status" value="1"/>
</dbReference>
<evidence type="ECO:0000256" key="1">
    <source>
        <dbReference type="ARBA" id="ARBA00022649"/>
    </source>
</evidence>
<dbReference type="InterPro" id="IPR035093">
    <property type="entry name" value="RelE/ParE_toxin_dom_sf"/>
</dbReference>
<proteinExistence type="predicted"/>
<evidence type="ECO:0000313" key="3">
    <source>
        <dbReference type="Proteomes" id="UP000242502"/>
    </source>
</evidence>
<accession>A0A1D2QLP1</accession>
<keyword evidence="1" id="KW-1277">Toxin-antitoxin system</keyword>
<evidence type="ECO:0000313" key="2">
    <source>
        <dbReference type="EMBL" id="ODS22486.1"/>
    </source>
</evidence>
<dbReference type="AlphaFoldDB" id="A0A1D2QLP1"/>